<dbReference type="GO" id="GO:0006354">
    <property type="term" value="P:DNA-templated transcription elongation"/>
    <property type="evidence" value="ECO:0007669"/>
    <property type="project" value="InterPro"/>
</dbReference>
<dbReference type="EMBL" id="SNYK01000010">
    <property type="protein sequence ID" value="TDQ36819.1"/>
    <property type="molecule type" value="Genomic_DNA"/>
</dbReference>
<dbReference type="SUPFAM" id="SSF50104">
    <property type="entry name" value="Translation proteins SH3-like domain"/>
    <property type="match status" value="1"/>
</dbReference>
<sequence length="166" mass="18718">MGEAMTAQWHVVLTRPRQELRAARNLSGQGGEVFLPMLRAERIVRGKRCLVDEVLFPGYLFLKTGMAGGLYGRVRSTYGVRGFLRFAEQPVVVADAIVEDIRRRIIVPQTAEVLQKGDRVQLTDGPFRDYEAIFQGYSGEERAVVLVRLLGQQNRLVIDLEQLCKA</sequence>
<evidence type="ECO:0000256" key="2">
    <source>
        <dbReference type="ARBA" id="ARBA00023015"/>
    </source>
</evidence>
<comment type="caution">
    <text evidence="5">The sequence shown here is derived from an EMBL/GenBank/DDBJ whole genome shotgun (WGS) entry which is preliminary data.</text>
</comment>
<dbReference type="PANTHER" id="PTHR30265">
    <property type="entry name" value="RHO-INTERACTING TRANSCRIPTION TERMINATION FACTOR NUSG"/>
    <property type="match status" value="1"/>
</dbReference>
<dbReference type="InterPro" id="IPR043425">
    <property type="entry name" value="NusG-like"/>
</dbReference>
<dbReference type="GO" id="GO:0031564">
    <property type="term" value="P:transcription antitermination"/>
    <property type="evidence" value="ECO:0007669"/>
    <property type="project" value="UniProtKB-KW"/>
</dbReference>
<evidence type="ECO:0000259" key="4">
    <source>
        <dbReference type="SMART" id="SM00738"/>
    </source>
</evidence>
<organism evidence="5 6">
    <name type="scientific">Thiopseudomonas denitrificans</name>
    <dbReference type="NCBI Taxonomy" id="1501432"/>
    <lineage>
        <taxon>Bacteria</taxon>
        <taxon>Pseudomonadati</taxon>
        <taxon>Pseudomonadota</taxon>
        <taxon>Gammaproteobacteria</taxon>
        <taxon>Pseudomonadales</taxon>
        <taxon>Pseudomonadaceae</taxon>
        <taxon>Thiopseudomonas</taxon>
    </lineage>
</organism>
<feature type="domain" description="NusG-like N-terminal" evidence="4">
    <location>
        <begin position="6"/>
        <end position="105"/>
    </location>
</feature>
<dbReference type="Proteomes" id="UP000294575">
    <property type="component" value="Unassembled WGS sequence"/>
</dbReference>
<evidence type="ECO:0000313" key="6">
    <source>
        <dbReference type="Proteomes" id="UP000294575"/>
    </source>
</evidence>
<accession>A0A4R6TXS6</accession>
<evidence type="ECO:0000313" key="5">
    <source>
        <dbReference type="EMBL" id="TDQ36819.1"/>
    </source>
</evidence>
<name>A0A4R6TXS6_9GAMM</name>
<keyword evidence="1" id="KW-0889">Transcription antitermination</keyword>
<dbReference type="Gene3D" id="3.30.70.940">
    <property type="entry name" value="NusG, N-terminal domain"/>
    <property type="match status" value="1"/>
</dbReference>
<gene>
    <name evidence="5" type="ORF">DFQ45_11033</name>
</gene>
<dbReference type="AlphaFoldDB" id="A0A4R6TXS6"/>
<dbReference type="SUPFAM" id="SSF82679">
    <property type="entry name" value="N-utilization substance G protein NusG, N-terminal domain"/>
    <property type="match status" value="1"/>
</dbReference>
<protein>
    <submittedName>
        <fullName evidence="5">Transcriptional antiterminator RfaH</fullName>
    </submittedName>
</protein>
<dbReference type="RefSeq" id="WP_166627879.1">
    <property type="nucleotide sequence ID" value="NZ_LNJZ01000009.1"/>
</dbReference>
<dbReference type="GO" id="GO:0005829">
    <property type="term" value="C:cytosol"/>
    <property type="evidence" value="ECO:0007669"/>
    <property type="project" value="TreeGrafter"/>
</dbReference>
<keyword evidence="3" id="KW-0804">Transcription</keyword>
<dbReference type="SMART" id="SM00738">
    <property type="entry name" value="NGN"/>
    <property type="match status" value="1"/>
</dbReference>
<keyword evidence="6" id="KW-1185">Reference proteome</keyword>
<evidence type="ECO:0000256" key="1">
    <source>
        <dbReference type="ARBA" id="ARBA00022814"/>
    </source>
</evidence>
<keyword evidence="2" id="KW-0805">Transcription regulation</keyword>
<reference evidence="5 6" key="1">
    <citation type="submission" date="2019-03" db="EMBL/GenBank/DDBJ databases">
        <title>Genomic Encyclopedia of Type Strains, Phase IV (KMG-IV): sequencing the most valuable type-strain genomes for metagenomic binning, comparative biology and taxonomic classification.</title>
        <authorList>
            <person name="Goeker M."/>
        </authorList>
    </citation>
    <scope>NUCLEOTIDE SEQUENCE [LARGE SCALE GENOMIC DNA]</scope>
    <source>
        <strain evidence="5 6">DSM 28679</strain>
    </source>
</reference>
<proteinExistence type="predicted"/>
<dbReference type="InterPro" id="IPR006645">
    <property type="entry name" value="NGN-like_dom"/>
</dbReference>
<evidence type="ECO:0000256" key="3">
    <source>
        <dbReference type="ARBA" id="ARBA00023163"/>
    </source>
</evidence>
<dbReference type="InterPro" id="IPR008991">
    <property type="entry name" value="Translation_prot_SH3-like_sf"/>
</dbReference>
<dbReference type="InterPro" id="IPR036735">
    <property type="entry name" value="NGN_dom_sf"/>
</dbReference>
<dbReference type="PANTHER" id="PTHR30265:SF7">
    <property type="entry name" value="TRANSCRIPTION ANTITERMINATION PROTEIN RFAH"/>
    <property type="match status" value="1"/>
</dbReference>
<dbReference type="Pfam" id="PF02357">
    <property type="entry name" value="NusG"/>
    <property type="match status" value="1"/>
</dbReference>